<comment type="caution">
    <text evidence="2">The sequence shown here is derived from an EMBL/GenBank/DDBJ whole genome shotgun (WGS) entry which is preliminary data.</text>
</comment>
<dbReference type="Proteomes" id="UP000675940">
    <property type="component" value="Unassembled WGS sequence"/>
</dbReference>
<sequence>MTIWVPEDDGFADLGSHDSFADGAPYNTFARMRRDIPCAWSDFEYGRGYWSISRHDDIVRMIRDTETFTSGHGIRMEDQTEEEYLARRTFQEVDGAAHRKVRMKVAKAFSAPVIAGFEDQVRTLCGPILDRALAMGTFDATREIARELPMRMLGQILGTPEEDLPWLVEKGDALMANADPDFTQHVVDRLETDAYRLMPFNSPAGAELYDYARDLMDRKNATGDTNGILHMVLQPDETGETISDSEFRNFFCLLVAAGNDTTRYSIAAGIQALARQPGLLQALQTGDLWGTAPDEIVRWASPATYFRRTATRDVEVHGQLVRKGDKVIYWFASANRDEAMFPDPYRLDLSRRPNRQLGWGQGGPHVCLGMHLARLEIRVLFQELVARIRAIEPAGPEAFVRSNFVGGLKRLPVTVTPS</sequence>
<protein>
    <submittedName>
        <fullName evidence="2">Cytochrome P450</fullName>
    </submittedName>
</protein>
<keyword evidence="3" id="KW-1185">Reference proteome</keyword>
<dbReference type="EMBL" id="JAGISH010000022">
    <property type="protein sequence ID" value="MBP0485082.1"/>
    <property type="molecule type" value="Genomic_DNA"/>
</dbReference>
<dbReference type="AlphaFoldDB" id="A0A940MW91"/>
<evidence type="ECO:0000256" key="1">
    <source>
        <dbReference type="ARBA" id="ARBA00010617"/>
    </source>
</evidence>
<dbReference type="InterPro" id="IPR036396">
    <property type="entry name" value="Cyt_P450_sf"/>
</dbReference>
<dbReference type="SUPFAM" id="SSF48264">
    <property type="entry name" value="Cytochrome P450"/>
    <property type="match status" value="1"/>
</dbReference>
<dbReference type="CDD" id="cd11033">
    <property type="entry name" value="CYP142-like"/>
    <property type="match status" value="1"/>
</dbReference>
<dbReference type="RefSeq" id="WP_209363997.1">
    <property type="nucleotide sequence ID" value="NZ_JAGISH010000022.1"/>
</dbReference>
<organism evidence="2 3">
    <name type="scientific">Sagittula salina</name>
    <dbReference type="NCBI Taxonomy" id="2820268"/>
    <lineage>
        <taxon>Bacteria</taxon>
        <taxon>Pseudomonadati</taxon>
        <taxon>Pseudomonadota</taxon>
        <taxon>Alphaproteobacteria</taxon>
        <taxon>Rhodobacterales</taxon>
        <taxon>Roseobacteraceae</taxon>
        <taxon>Sagittula</taxon>
    </lineage>
</organism>
<dbReference type="GO" id="GO:0006707">
    <property type="term" value="P:cholesterol catabolic process"/>
    <property type="evidence" value="ECO:0007669"/>
    <property type="project" value="TreeGrafter"/>
</dbReference>
<dbReference type="PANTHER" id="PTHR46696:SF4">
    <property type="entry name" value="BIOTIN BIOSYNTHESIS CYTOCHROME P450"/>
    <property type="match status" value="1"/>
</dbReference>
<accession>A0A940MW91</accession>
<reference evidence="2" key="1">
    <citation type="submission" date="2021-03" db="EMBL/GenBank/DDBJ databases">
        <title>Sagittula salina sp. nov. strain M10.9X isolated from the marine waste.</title>
        <authorList>
            <person name="Satari L."/>
            <person name="Molina-Menor E."/>
            <person name="Vidal-Verdu A."/>
            <person name="Pascual J."/>
            <person name="Pereto J."/>
            <person name="Porcar M."/>
        </authorList>
    </citation>
    <scope>NUCLEOTIDE SEQUENCE</scope>
    <source>
        <strain evidence="2">M10.9X</strain>
    </source>
</reference>
<dbReference type="Gene3D" id="1.10.630.10">
    <property type="entry name" value="Cytochrome P450"/>
    <property type="match status" value="1"/>
</dbReference>
<evidence type="ECO:0000313" key="2">
    <source>
        <dbReference type="EMBL" id="MBP0485082.1"/>
    </source>
</evidence>
<proteinExistence type="inferred from homology"/>
<dbReference type="PANTHER" id="PTHR46696">
    <property type="entry name" value="P450, PUTATIVE (EUROFUNG)-RELATED"/>
    <property type="match status" value="1"/>
</dbReference>
<dbReference type="GO" id="GO:0020037">
    <property type="term" value="F:heme binding"/>
    <property type="evidence" value="ECO:0007669"/>
    <property type="project" value="InterPro"/>
</dbReference>
<dbReference type="GO" id="GO:0036199">
    <property type="term" value="F:cholest-4-en-3-one 26-monooxygenase activity"/>
    <property type="evidence" value="ECO:0007669"/>
    <property type="project" value="TreeGrafter"/>
</dbReference>
<gene>
    <name evidence="2" type="ORF">J5474_21630</name>
</gene>
<dbReference type="Pfam" id="PF00067">
    <property type="entry name" value="p450"/>
    <property type="match status" value="1"/>
</dbReference>
<dbReference type="GO" id="GO:0008395">
    <property type="term" value="F:steroid hydroxylase activity"/>
    <property type="evidence" value="ECO:0007669"/>
    <property type="project" value="TreeGrafter"/>
</dbReference>
<dbReference type="InterPro" id="IPR001128">
    <property type="entry name" value="Cyt_P450"/>
</dbReference>
<comment type="similarity">
    <text evidence="1">Belongs to the cytochrome P450 family.</text>
</comment>
<dbReference type="GO" id="GO:0005506">
    <property type="term" value="F:iron ion binding"/>
    <property type="evidence" value="ECO:0007669"/>
    <property type="project" value="InterPro"/>
</dbReference>
<dbReference type="InterPro" id="IPR002397">
    <property type="entry name" value="Cyt_P450_B"/>
</dbReference>
<dbReference type="PRINTS" id="PR00359">
    <property type="entry name" value="BP450"/>
</dbReference>
<evidence type="ECO:0000313" key="3">
    <source>
        <dbReference type="Proteomes" id="UP000675940"/>
    </source>
</evidence>
<name>A0A940MW91_9RHOB</name>